<dbReference type="AlphaFoldDB" id="A0A5J4PDD3"/>
<feature type="non-terminal residue" evidence="1">
    <location>
        <position position="175"/>
    </location>
</feature>
<reference evidence="1" key="1">
    <citation type="submission" date="2019-03" db="EMBL/GenBank/DDBJ databases">
        <title>Single cell metagenomics reveals metabolic interactions within the superorganism composed of flagellate Streblomastix strix and complex community of Bacteroidetes bacteria on its surface.</title>
        <authorList>
            <person name="Treitli S.C."/>
            <person name="Kolisko M."/>
            <person name="Husnik F."/>
            <person name="Keeling P."/>
            <person name="Hampl V."/>
        </authorList>
    </citation>
    <scope>NUCLEOTIDE SEQUENCE</scope>
    <source>
        <strain evidence="1">STM</strain>
    </source>
</reference>
<accession>A0A5J4PDD3</accession>
<organism evidence="1">
    <name type="scientific">termite gut metagenome</name>
    <dbReference type="NCBI Taxonomy" id="433724"/>
    <lineage>
        <taxon>unclassified sequences</taxon>
        <taxon>metagenomes</taxon>
        <taxon>organismal metagenomes</taxon>
    </lineage>
</organism>
<gene>
    <name evidence="1" type="ORF">EZS27_041829</name>
</gene>
<protein>
    <submittedName>
        <fullName evidence="1">Uncharacterized protein</fullName>
    </submittedName>
</protein>
<proteinExistence type="predicted"/>
<comment type="caution">
    <text evidence="1">The sequence shown here is derived from an EMBL/GenBank/DDBJ whole genome shotgun (WGS) entry which is preliminary data.</text>
</comment>
<name>A0A5J4PDD3_9ZZZZ</name>
<evidence type="ECO:0000313" key="1">
    <source>
        <dbReference type="EMBL" id="KAA6306513.1"/>
    </source>
</evidence>
<sequence>MVKPLLKGGDVHKFDTITTDKYVVFPYKIENGKANLYSENELKSHQLAYSYLKLCEKELRSREKGRFDINGAWFQFSRNQGILLAEHEKLVAPEISLGGNFSYDVEGIYYATTKIYGYVKKDNIKESYKFLLSISCYARRNIILNAWQQVCPYLFSMQSYKFWLSWKNGLSLWQV</sequence>
<dbReference type="EMBL" id="SNRY01009848">
    <property type="protein sequence ID" value="KAA6306513.1"/>
    <property type="molecule type" value="Genomic_DNA"/>
</dbReference>